<keyword evidence="10" id="KW-1185">Reference proteome</keyword>
<evidence type="ECO:0000313" key="9">
    <source>
        <dbReference type="EMBL" id="TRY63415.1"/>
    </source>
</evidence>
<protein>
    <recommendedName>
        <fullName evidence="7">von Willebrand factor A domain-containing protein 8</fullName>
    </recommendedName>
</protein>
<keyword evidence="3" id="KW-0067">ATP-binding</keyword>
<dbReference type="InterPro" id="IPR027417">
    <property type="entry name" value="P-loop_NTPase"/>
</dbReference>
<evidence type="ECO:0000256" key="1">
    <source>
        <dbReference type="ARBA" id="ARBA00004173"/>
    </source>
</evidence>
<feature type="domain" description="VWFA" evidence="8">
    <location>
        <begin position="1729"/>
        <end position="1911"/>
    </location>
</feature>
<gene>
    <name evidence="9" type="ORF">TCAL_02647</name>
</gene>
<dbReference type="FunFam" id="3.40.50.300:FF:000663">
    <property type="entry name" value="von Willebrand factor A domain containing 8"/>
    <property type="match status" value="1"/>
</dbReference>
<dbReference type="Gene3D" id="3.40.50.410">
    <property type="entry name" value="von Willebrand factor, type A domain"/>
    <property type="match status" value="1"/>
</dbReference>
<dbReference type="SUPFAM" id="SSF52540">
    <property type="entry name" value="P-loop containing nucleoside triphosphate hydrolases"/>
    <property type="match status" value="3"/>
</dbReference>
<evidence type="ECO:0000256" key="5">
    <source>
        <dbReference type="ARBA" id="ARBA00023128"/>
    </source>
</evidence>
<dbReference type="InterPro" id="IPR002035">
    <property type="entry name" value="VWF_A"/>
</dbReference>
<evidence type="ECO:0000256" key="3">
    <source>
        <dbReference type="ARBA" id="ARBA00022840"/>
    </source>
</evidence>
<sequence length="1911" mass="214234">MTLGALGVAATRRRVQFLQKVLEYPRWVGAPAALRNYSPTGSGPSAHTVSIGDVTKTVQRANHPQLVPKRYLPVDQEVPPETRKHLRWMMQKDLLGQDIFLIGRPSPLRRSMAMQYLELTGREAEFVALSRDTTESDLKQRREIVQGTAHYVDQSAVRAAKAGRILILEGIEKAERNVLPVLNNLLENREMHLEDGRLLIPAQRYDKLRQEHSQKEMDQWKLVRVDENFRVIALGLPVPKYVGNPLDPPLRSRFQARDIRHLPFKEQMNLLQSMSPNLPSDAVSQVVSFAHTMVTDESANLGLPDFPVENLPPLIALLNQVPSLSLFDAIQRLYPYRSFLPPEGVQSVIDTLKTFQLLPEEVSSTQILRLESVRSDSTNPGKRDLEVSVDGQAFQLTVPSGPHPESAAKNYHPTNYQEMFLTELITSHAVKDFCIIGPKGCGKTVILERMANLLGYEMEPIMLYQDMTARDLLQQRTTMENGDTVWRYSPLVSAAIEGKLAVLDGIHRIHRGTLSVLHRLVHDRELQLYDGTRLLRSDRYDAIKEDEGFTDQDMHEQQLLRIHDNFRIAALAEPPVIGGNSKEQWLTPEVLSMFLFHVMRPLSHQEELGVLQAVSGNPSETMGTILKLTHRLRKSENASLKSIANSLSTRQLLRISKRLQRFPDETVYHAVQKACLARFLPTLPREALDKIMADLGIDKPIKESDESGKTAVCKVDNGVLTLGNTSAGIYQPDTKTKIPETLFYDTVQNVAVMEAMLQDFLLGEHLLLVGNQGVGKNKVVDRLLHLLNRPREYIQLHRDTTVQSLTLQPTVKEGVIIYEDSPLVKAVKTGNILVVDEADKAPTHVTCILKTLVETGEMILSDGRRIVPESQMSRHASVADELIPMHPDFRMFILANRPGFPFLGNDFFGSLGDLFSCHAIDNPSMDSEISMLRQYGPNVPEETLRRLVHTFSELRNLADEGSIQYPYSTREVVNIVKHLERFPTEGLGNVVRNVFDFDSYDKETRESLQEVLHKHGIPLGTSARNISLAREFDLPARELIGEWQIQRGGGKRVRFMALPITSKGVDIGDPETVSVQNTPLDRVEARGVGFSELHSSWMLPFHEYASVGDVVVKRDQHRRSLFDQIFVATSNPIWLFGMTPLGHEVQKLPLNHFFETRRFQNTIPKIKMAALGGNFEGALAVHDEVTNGLILVDTKSASVLRVNTNTFLDSVREVTRKITQRSGKSNSNFVRMLTNLSQDNILVFYNPLGSSVEMLDFNSNPLVSHKVDLPVPIKSLHILNKDKFLVVADLESTRTEQSSADDSLPQPEGGRLYLLKREDPESEMPNILNPVSQTTDITSIAKVGEQGLTDLGLKMVLGEAMQAPNTMFNSESAYATLVLGFPELEFSANEVHAWPKSSKALNAAEHNKSTGSNLQSNSARKLIDEGRNVVLLRESCQLVKPVSPRSIPEEFSRHNYGLSSPGNVSAYLEVVDLMSNKLRYVPVPEDFQSSSYSSWYKQTYPDQVMAMAEMSNEGLVTVDNAGSVRLWETGVANLERSLGEWRQMLGSLSEDQLTIQRGQVGDLDSPKHGKMDPNNDPHVGGNTWAGGTGGRDTAGLGGIGGPYRLDAGHNVHQVSDEAKSQVPEHIQKAAREMNRKAFDERLREIRMSQYDAELYEKYAVSVRKQVQALRTIINGLQAKAKDRQWLKNQTSGELDDTKLIEGIAGERSIYKKRGEQEPEPGAPQEKPKRLRLLVDVSGSMYRFNGHDQRLERMMESALMVMEALEGFTDKFKYDIVGHSGEERAIPLVQSSNLPKNEKDRLEVMRTMLAHSQFCMSGDHTLAATVTAINELGKQVEDHDETFVIVLSDANFDRYGISPKSFSQILNRNEQVNTFAIFIGSLGDQAERLAKNLPSGKAFVCLDTKKIPEILK</sequence>
<keyword evidence="2" id="KW-0547">Nucleotide-binding</keyword>
<dbReference type="SMART" id="SM00382">
    <property type="entry name" value="AAA"/>
    <property type="match status" value="2"/>
</dbReference>
<dbReference type="InterPro" id="IPR039891">
    <property type="entry name" value="VWA8"/>
</dbReference>
<dbReference type="Pfam" id="PF07728">
    <property type="entry name" value="AAA_5"/>
    <property type="match status" value="3"/>
</dbReference>
<keyword evidence="5" id="KW-0496">Mitochondrion</keyword>
<dbReference type="FunFam" id="3.40.50.300:FF:000587">
    <property type="entry name" value="von Willebrand factor A domain containing 8"/>
    <property type="match status" value="1"/>
</dbReference>
<comment type="caution">
    <text evidence="9">The sequence shown here is derived from an EMBL/GenBank/DDBJ whole genome shotgun (WGS) entry which is preliminary data.</text>
</comment>
<dbReference type="SUPFAM" id="SSF53300">
    <property type="entry name" value="vWA-like"/>
    <property type="match status" value="1"/>
</dbReference>
<dbReference type="PANTHER" id="PTHR21610:SF9">
    <property type="entry name" value="VON WILLEBRAND FACTOR A DOMAIN-CONTAINING PROTEIN 8"/>
    <property type="match status" value="1"/>
</dbReference>
<dbReference type="InterPro" id="IPR036465">
    <property type="entry name" value="vWFA_dom_sf"/>
</dbReference>
<dbReference type="PROSITE" id="PS50234">
    <property type="entry name" value="VWFA"/>
    <property type="match status" value="1"/>
</dbReference>
<evidence type="ECO:0000256" key="2">
    <source>
        <dbReference type="ARBA" id="ARBA00022741"/>
    </source>
</evidence>
<proteinExistence type="predicted"/>
<dbReference type="InterPro" id="IPR011704">
    <property type="entry name" value="ATPase_dyneun-rel_AAA"/>
</dbReference>
<accession>A0A553NDC8</accession>
<dbReference type="GO" id="GO:0005524">
    <property type="term" value="F:ATP binding"/>
    <property type="evidence" value="ECO:0007669"/>
    <property type="project" value="UniProtKB-KW"/>
</dbReference>
<comment type="function">
    <text evidence="6">Exhibits ATPase activity in vitro.</text>
</comment>
<evidence type="ECO:0000256" key="6">
    <source>
        <dbReference type="ARBA" id="ARBA00055988"/>
    </source>
</evidence>
<dbReference type="STRING" id="6832.A0A553NDC8"/>
<dbReference type="GO" id="GO:0032991">
    <property type="term" value="C:protein-containing complex"/>
    <property type="evidence" value="ECO:0007669"/>
    <property type="project" value="UniProtKB-ARBA"/>
</dbReference>
<dbReference type="PANTHER" id="PTHR21610">
    <property type="entry name" value="VON WILLEBRAND FACTOR A DOMAIN-CONTAINING PROTEIN 8"/>
    <property type="match status" value="1"/>
</dbReference>
<organism evidence="9 10">
    <name type="scientific">Tigriopus californicus</name>
    <name type="common">Marine copepod</name>
    <dbReference type="NCBI Taxonomy" id="6832"/>
    <lineage>
        <taxon>Eukaryota</taxon>
        <taxon>Metazoa</taxon>
        <taxon>Ecdysozoa</taxon>
        <taxon>Arthropoda</taxon>
        <taxon>Crustacea</taxon>
        <taxon>Multicrustacea</taxon>
        <taxon>Hexanauplia</taxon>
        <taxon>Copepoda</taxon>
        <taxon>Harpacticoida</taxon>
        <taxon>Harpacticidae</taxon>
        <taxon>Tigriopus</taxon>
    </lineage>
</organism>
<evidence type="ECO:0000259" key="8">
    <source>
        <dbReference type="PROSITE" id="PS50234"/>
    </source>
</evidence>
<keyword evidence="4" id="KW-0809">Transit peptide</keyword>
<dbReference type="InterPro" id="IPR003593">
    <property type="entry name" value="AAA+_ATPase"/>
</dbReference>
<dbReference type="EMBL" id="VCGU01000458">
    <property type="protein sequence ID" value="TRY63415.1"/>
    <property type="molecule type" value="Genomic_DNA"/>
</dbReference>
<evidence type="ECO:0000313" key="10">
    <source>
        <dbReference type="Proteomes" id="UP000318571"/>
    </source>
</evidence>
<evidence type="ECO:0000256" key="7">
    <source>
        <dbReference type="ARBA" id="ARBA00070377"/>
    </source>
</evidence>
<dbReference type="Gene3D" id="3.40.50.300">
    <property type="entry name" value="P-loop containing nucleotide triphosphate hydrolases"/>
    <property type="match status" value="3"/>
</dbReference>
<dbReference type="Proteomes" id="UP000318571">
    <property type="component" value="Chromosome 10"/>
</dbReference>
<dbReference type="OMA" id="GTHIVHP"/>
<comment type="subcellular location">
    <subcellularLocation>
        <location evidence="1">Mitochondrion</location>
    </subcellularLocation>
</comment>
<dbReference type="GO" id="GO:0005739">
    <property type="term" value="C:mitochondrion"/>
    <property type="evidence" value="ECO:0007669"/>
    <property type="project" value="UniProtKB-SubCell"/>
</dbReference>
<name>A0A553NDC8_TIGCA</name>
<dbReference type="GO" id="GO:0016887">
    <property type="term" value="F:ATP hydrolysis activity"/>
    <property type="evidence" value="ECO:0007669"/>
    <property type="project" value="InterPro"/>
</dbReference>
<feature type="non-terminal residue" evidence="9">
    <location>
        <position position="1911"/>
    </location>
</feature>
<dbReference type="SMART" id="SM00327">
    <property type="entry name" value="VWA"/>
    <property type="match status" value="1"/>
</dbReference>
<reference evidence="9 10" key="1">
    <citation type="journal article" date="2018" name="Nat. Ecol. Evol.">
        <title>Genomic signatures of mitonuclear coevolution across populations of Tigriopus californicus.</title>
        <authorList>
            <person name="Barreto F.S."/>
            <person name="Watson E.T."/>
            <person name="Lima T.G."/>
            <person name="Willett C.S."/>
            <person name="Edmands S."/>
            <person name="Li W."/>
            <person name="Burton R.S."/>
        </authorList>
    </citation>
    <scope>NUCLEOTIDE SEQUENCE [LARGE SCALE GENOMIC DNA]</scope>
    <source>
        <strain evidence="9 10">San Diego</strain>
    </source>
</reference>
<evidence type="ECO:0000256" key="4">
    <source>
        <dbReference type="ARBA" id="ARBA00022946"/>
    </source>
</evidence>